<name>A0ABW2AB43_9MICO</name>
<proteinExistence type="predicted"/>
<dbReference type="SMART" id="SM00855">
    <property type="entry name" value="PGAM"/>
    <property type="match status" value="1"/>
</dbReference>
<evidence type="ECO:0000256" key="1">
    <source>
        <dbReference type="ARBA" id="ARBA00022801"/>
    </source>
</evidence>
<evidence type="ECO:0000313" key="4">
    <source>
        <dbReference type="Proteomes" id="UP001596298"/>
    </source>
</evidence>
<dbReference type="Proteomes" id="UP001596298">
    <property type="component" value="Unassembled WGS sequence"/>
</dbReference>
<dbReference type="CDD" id="cd07067">
    <property type="entry name" value="HP_PGM_like"/>
    <property type="match status" value="1"/>
</dbReference>
<keyword evidence="4" id="KW-1185">Reference proteome</keyword>
<evidence type="ECO:0000259" key="2">
    <source>
        <dbReference type="PROSITE" id="PS51462"/>
    </source>
</evidence>
<dbReference type="PROSITE" id="PS51462">
    <property type="entry name" value="NUDIX"/>
    <property type="match status" value="1"/>
</dbReference>
<sequence length="317" mass="35172">MTTHTATLRTGTVAAAGALLWRRQDDQLQVAMVHRPKYDDWSWAKGKLDPGETWVEAAAREVLEETGFRPRLGIPLPRSVYSMQRGTLKEIRYWAAEVMSGSGELENEIDEVAWLTPAQAQLRLSYVRDALQLQAVVDADRAGTLQTWPLAVIRHAESVPRKQWDEPDPLRPLDNDGRVQARSLVPLLAAYGIERVITSPSTRCFTTVQPYAAAAGIRLRTKDGLSEETFEQDPDRSTRHLKSLLKRGEPAALCTHRPLLPSVLKVLRKTTEPDSEFHEILAVAAEDGMAKGEALVCQIAGRGGSARVMSVERHTPS</sequence>
<protein>
    <submittedName>
        <fullName evidence="3">NUDIX domain-containing protein</fullName>
    </submittedName>
</protein>
<dbReference type="RefSeq" id="WP_382397805.1">
    <property type="nucleotide sequence ID" value="NZ_JBHSWH010000001.1"/>
</dbReference>
<dbReference type="Gene3D" id="3.40.50.1240">
    <property type="entry name" value="Phosphoglycerate mutase-like"/>
    <property type="match status" value="1"/>
</dbReference>
<dbReference type="CDD" id="cd03673">
    <property type="entry name" value="NUDIX_Ap6A_hydrolase"/>
    <property type="match status" value="1"/>
</dbReference>
<dbReference type="InterPro" id="IPR000086">
    <property type="entry name" value="NUDIX_hydrolase_dom"/>
</dbReference>
<dbReference type="InterPro" id="IPR029033">
    <property type="entry name" value="His_PPase_superfam"/>
</dbReference>
<dbReference type="PROSITE" id="PS00893">
    <property type="entry name" value="NUDIX_BOX"/>
    <property type="match status" value="1"/>
</dbReference>
<dbReference type="InterPro" id="IPR051325">
    <property type="entry name" value="Nudix_hydrolase_domain"/>
</dbReference>
<dbReference type="EMBL" id="JBHSWH010000001">
    <property type="protein sequence ID" value="MFC6703980.1"/>
    <property type="molecule type" value="Genomic_DNA"/>
</dbReference>
<feature type="domain" description="Nudix hydrolase" evidence="2">
    <location>
        <begin position="11"/>
        <end position="137"/>
    </location>
</feature>
<dbReference type="Pfam" id="PF00293">
    <property type="entry name" value="NUDIX"/>
    <property type="match status" value="1"/>
</dbReference>
<dbReference type="InterPro" id="IPR013078">
    <property type="entry name" value="His_Pase_superF_clade-1"/>
</dbReference>
<dbReference type="Gene3D" id="3.90.79.10">
    <property type="entry name" value="Nucleoside Triphosphate Pyrophosphohydrolase"/>
    <property type="match status" value="1"/>
</dbReference>
<organism evidence="3 4">
    <name type="scientific">Flexivirga alba</name>
    <dbReference type="NCBI Taxonomy" id="702742"/>
    <lineage>
        <taxon>Bacteria</taxon>
        <taxon>Bacillati</taxon>
        <taxon>Actinomycetota</taxon>
        <taxon>Actinomycetes</taxon>
        <taxon>Micrococcales</taxon>
        <taxon>Dermacoccaceae</taxon>
        <taxon>Flexivirga</taxon>
    </lineage>
</organism>
<dbReference type="PANTHER" id="PTHR21340:SF0">
    <property type="entry name" value="BIS(5'-NUCLEOSYL)-TETRAPHOSPHATASE [ASYMMETRICAL]"/>
    <property type="match status" value="1"/>
</dbReference>
<reference evidence="4" key="1">
    <citation type="journal article" date="2019" name="Int. J. Syst. Evol. Microbiol.">
        <title>The Global Catalogue of Microorganisms (GCM) 10K type strain sequencing project: providing services to taxonomists for standard genome sequencing and annotation.</title>
        <authorList>
            <consortium name="The Broad Institute Genomics Platform"/>
            <consortium name="The Broad Institute Genome Sequencing Center for Infectious Disease"/>
            <person name="Wu L."/>
            <person name="Ma J."/>
        </authorList>
    </citation>
    <scope>NUCLEOTIDE SEQUENCE [LARGE SCALE GENOMIC DNA]</scope>
    <source>
        <strain evidence="4">CCUG 58127</strain>
    </source>
</reference>
<gene>
    <name evidence="3" type="ORF">ACFQDH_01515</name>
</gene>
<keyword evidence="1" id="KW-0378">Hydrolase</keyword>
<accession>A0ABW2AB43</accession>
<dbReference type="SUPFAM" id="SSF53254">
    <property type="entry name" value="Phosphoglycerate mutase-like"/>
    <property type="match status" value="1"/>
</dbReference>
<dbReference type="SUPFAM" id="SSF55811">
    <property type="entry name" value="Nudix"/>
    <property type="match status" value="1"/>
</dbReference>
<dbReference type="Pfam" id="PF00300">
    <property type="entry name" value="His_Phos_1"/>
    <property type="match status" value="1"/>
</dbReference>
<evidence type="ECO:0000313" key="3">
    <source>
        <dbReference type="EMBL" id="MFC6703980.1"/>
    </source>
</evidence>
<dbReference type="PANTHER" id="PTHR21340">
    <property type="entry name" value="DIADENOSINE 5,5-P1,P4-TETRAPHOSPHATE PYROPHOSPHOHYDROLASE MUTT"/>
    <property type="match status" value="1"/>
</dbReference>
<dbReference type="InterPro" id="IPR015797">
    <property type="entry name" value="NUDIX_hydrolase-like_dom_sf"/>
</dbReference>
<comment type="caution">
    <text evidence="3">The sequence shown here is derived from an EMBL/GenBank/DDBJ whole genome shotgun (WGS) entry which is preliminary data.</text>
</comment>
<dbReference type="InterPro" id="IPR020084">
    <property type="entry name" value="NUDIX_hydrolase_CS"/>
</dbReference>